<feature type="region of interest" description="Disordered" evidence="4">
    <location>
        <begin position="798"/>
        <end position="858"/>
    </location>
</feature>
<keyword evidence="5" id="KW-0472">Membrane</keyword>
<reference evidence="8 9" key="1">
    <citation type="submission" date="2018-04" db="EMBL/GenBank/DDBJ databases">
        <title>The genome of golden apple snail Pomacea canaliculata provides insight into stress tolerance and invasive adaptation.</title>
        <authorList>
            <person name="Liu C."/>
            <person name="Liu B."/>
            <person name="Ren Y."/>
            <person name="Zhang Y."/>
            <person name="Wang H."/>
            <person name="Li S."/>
            <person name="Jiang F."/>
            <person name="Yin L."/>
            <person name="Zhang G."/>
            <person name="Qian W."/>
            <person name="Fan W."/>
        </authorList>
    </citation>
    <scope>NUCLEOTIDE SEQUENCE [LARGE SCALE GENOMIC DNA]</scope>
    <source>
        <strain evidence="8">SZHN2017</strain>
        <tissue evidence="8">Muscle</tissue>
    </source>
</reference>
<evidence type="ECO:0000256" key="2">
    <source>
        <dbReference type="ARBA" id="ARBA00023157"/>
    </source>
</evidence>
<dbReference type="Pfam" id="PF00041">
    <property type="entry name" value="fn3"/>
    <property type="match status" value="2"/>
</dbReference>
<dbReference type="PROSITE" id="PS50853">
    <property type="entry name" value="FN3"/>
    <property type="match status" value="2"/>
</dbReference>
<dbReference type="PROSITE" id="PS50835">
    <property type="entry name" value="IG_LIKE"/>
    <property type="match status" value="4"/>
</dbReference>
<feature type="compositionally biased region" description="Polar residues" evidence="4">
    <location>
        <begin position="925"/>
        <end position="937"/>
    </location>
</feature>
<dbReference type="InterPro" id="IPR003599">
    <property type="entry name" value="Ig_sub"/>
</dbReference>
<dbReference type="InterPro" id="IPR013098">
    <property type="entry name" value="Ig_I-set"/>
</dbReference>
<dbReference type="GO" id="GO:0005886">
    <property type="term" value="C:plasma membrane"/>
    <property type="evidence" value="ECO:0007669"/>
    <property type="project" value="TreeGrafter"/>
</dbReference>
<dbReference type="AlphaFoldDB" id="A0A2T7P2R8"/>
<keyword evidence="9" id="KW-1185">Reference proteome</keyword>
<keyword evidence="5" id="KW-1133">Transmembrane helix</keyword>
<protein>
    <recommendedName>
        <fullName evidence="10">Interference hedgehog</fullName>
    </recommendedName>
</protein>
<dbReference type="SUPFAM" id="SSF48726">
    <property type="entry name" value="Immunoglobulin"/>
    <property type="match status" value="3"/>
</dbReference>
<feature type="domain" description="Ig-like" evidence="6">
    <location>
        <begin position="7"/>
        <end position="99"/>
    </location>
</feature>
<accession>A0A2T7P2R8</accession>
<dbReference type="Proteomes" id="UP000245119">
    <property type="component" value="Linkage Group LG7"/>
</dbReference>
<dbReference type="FunFam" id="2.60.40.10:FF:000032">
    <property type="entry name" value="palladin isoform X1"/>
    <property type="match status" value="1"/>
</dbReference>
<dbReference type="GO" id="GO:0007156">
    <property type="term" value="P:homophilic cell adhesion via plasma membrane adhesion molecules"/>
    <property type="evidence" value="ECO:0007669"/>
    <property type="project" value="TreeGrafter"/>
</dbReference>
<dbReference type="OrthoDB" id="9998697at2759"/>
<evidence type="ECO:0000259" key="7">
    <source>
        <dbReference type="PROSITE" id="PS50853"/>
    </source>
</evidence>
<dbReference type="InterPro" id="IPR036179">
    <property type="entry name" value="Ig-like_dom_sf"/>
</dbReference>
<dbReference type="SUPFAM" id="SSF49265">
    <property type="entry name" value="Fibronectin type III"/>
    <property type="match status" value="1"/>
</dbReference>
<feature type="domain" description="Ig-like" evidence="6">
    <location>
        <begin position="101"/>
        <end position="196"/>
    </location>
</feature>
<dbReference type="SMART" id="SM00409">
    <property type="entry name" value="IG"/>
    <property type="match status" value="4"/>
</dbReference>
<feature type="domain" description="Fibronectin type-III" evidence="7">
    <location>
        <begin position="400"/>
        <end position="501"/>
    </location>
</feature>
<dbReference type="SMART" id="SM00408">
    <property type="entry name" value="IGc2"/>
    <property type="match status" value="3"/>
</dbReference>
<feature type="compositionally biased region" description="Basic residues" evidence="4">
    <location>
        <begin position="905"/>
        <end position="916"/>
    </location>
</feature>
<dbReference type="Pfam" id="PF13927">
    <property type="entry name" value="Ig_3"/>
    <property type="match status" value="1"/>
</dbReference>
<evidence type="ECO:0000256" key="5">
    <source>
        <dbReference type="SAM" id="Phobius"/>
    </source>
</evidence>
<dbReference type="Gene3D" id="2.60.40.10">
    <property type="entry name" value="Immunoglobulins"/>
    <property type="match status" value="6"/>
</dbReference>
<proteinExistence type="predicted"/>
<organism evidence="8 9">
    <name type="scientific">Pomacea canaliculata</name>
    <name type="common">Golden apple snail</name>
    <dbReference type="NCBI Taxonomy" id="400727"/>
    <lineage>
        <taxon>Eukaryota</taxon>
        <taxon>Metazoa</taxon>
        <taxon>Spiralia</taxon>
        <taxon>Lophotrochozoa</taxon>
        <taxon>Mollusca</taxon>
        <taxon>Gastropoda</taxon>
        <taxon>Caenogastropoda</taxon>
        <taxon>Architaenioglossa</taxon>
        <taxon>Ampullarioidea</taxon>
        <taxon>Ampullariidae</taxon>
        <taxon>Pomacea</taxon>
    </lineage>
</organism>
<evidence type="ECO:0000256" key="4">
    <source>
        <dbReference type="SAM" id="MobiDB-lite"/>
    </source>
</evidence>
<keyword evidence="5" id="KW-0812">Transmembrane</keyword>
<dbReference type="STRING" id="400727.A0A2T7P2R8"/>
<sequence length="971" mass="107079">MLTGVTPRFVEEPDSAIIWHHQPVTLRCRVEPATAHVQWLLNRKPLDFREHRDIQLQDNHDLHFPLSAHGGLDVGIEGEYRCLATSQNVTVVSRPAILSRPVLRKFPTSDNLEISAPEGGFATIPCIAPESHPPAQIDILTESGSLLGHTRGEGVERLPSGSVILRNLKVQDSGVYRCVAVNQVSGANRTASHNITLRVTSPPGDLEQTTVIVDQSFPTLHVSSGDSVLLECPTAGEGKPNVTWTKYGGDLPSKRTEVEFGNLRIHAVNVLDKGTYICETVNGKTRKLSLEVNTPPVIVAMPDDSGLRVETGETVKITCTGAGFPSPTVMWFHNGAVIGRRKVHSRGSDHILILENVQVENSGIYTCDLANVLGHVSAQVHLIVAETKDYLSAGSVILVPPSPPSVSRLSDTSVMVNWSVPENDGLPITFFRVQYKEVKPNKGPWQTLDRDIDAKARRYEVSRLRAGGTYKFRIAAVYSNNDNKIGPNSKHFHLALLTNPELHPPKVKPKVVEAKPITYQNIYAIGIKWQYLPVDPSPIEGFHIFYKPFDSAEDFENITLIGAGIRNHLLTDLKPDTEYTIKMQCFNTAGVSDFSNTVVKRTLPTEGQPPDNLPPPPIPPEKPADEGPETTSRRETVNMDHPVILGSVLGFMLLLLVVFIVMCLWKQRQQKRRNLTSECSKFQDQAQRIYTDSLRKKYPNGQYPLNGLNGLVLANGHGPHSHHKMNIDINPLSEMDSHPSHMSIPHSVHSSKAYHQGNGIPNGTIPGFGHSHSSDNNFNNIRQTVSVDNVHGYSGLVPNGVGVRSLPRNGNTPGRHTTRRHPISYQSKPVSAFGSNSYPRPRAGSGSCSPSDTEYSLDEEDQMKADDIETYLSSQCEIVSEFPIEGSGFRHWEPQISSSPSSSHSSKHKRRRRRPQSGREHSTKDQATNTDLSSNEGTIEFTMFNKSPSSSVSNSSDDKPMSSHDLNVWAS</sequence>
<evidence type="ECO:0008006" key="10">
    <source>
        <dbReference type="Google" id="ProtNLM"/>
    </source>
</evidence>
<evidence type="ECO:0000259" key="6">
    <source>
        <dbReference type="PROSITE" id="PS50835"/>
    </source>
</evidence>
<gene>
    <name evidence="8" type="ORF">C0Q70_12897</name>
</gene>
<keyword evidence="3" id="KW-0393">Immunoglobulin domain</keyword>
<dbReference type="GO" id="GO:0070593">
    <property type="term" value="P:dendrite self-avoidance"/>
    <property type="evidence" value="ECO:0007669"/>
    <property type="project" value="TreeGrafter"/>
</dbReference>
<evidence type="ECO:0000313" key="9">
    <source>
        <dbReference type="Proteomes" id="UP000245119"/>
    </source>
</evidence>
<feature type="compositionally biased region" description="Pro residues" evidence="4">
    <location>
        <begin position="611"/>
        <end position="621"/>
    </location>
</feature>
<dbReference type="GO" id="GO:0007411">
    <property type="term" value="P:axon guidance"/>
    <property type="evidence" value="ECO:0007669"/>
    <property type="project" value="TreeGrafter"/>
</dbReference>
<feature type="compositionally biased region" description="Low complexity" evidence="4">
    <location>
        <begin position="945"/>
        <end position="955"/>
    </location>
</feature>
<dbReference type="InterPro" id="IPR036116">
    <property type="entry name" value="FN3_sf"/>
</dbReference>
<evidence type="ECO:0000256" key="1">
    <source>
        <dbReference type="ARBA" id="ARBA00022737"/>
    </source>
</evidence>
<feature type="compositionally biased region" description="Polar residues" evidence="4">
    <location>
        <begin position="824"/>
        <end position="838"/>
    </location>
</feature>
<feature type="domain" description="Ig-like" evidence="6">
    <location>
        <begin position="203"/>
        <end position="289"/>
    </location>
</feature>
<dbReference type="GO" id="GO:0030424">
    <property type="term" value="C:axon"/>
    <property type="evidence" value="ECO:0007669"/>
    <property type="project" value="TreeGrafter"/>
</dbReference>
<dbReference type="EMBL" id="PZQS01000007">
    <property type="protein sequence ID" value="PVD27725.1"/>
    <property type="molecule type" value="Genomic_DNA"/>
</dbReference>
<dbReference type="CDD" id="cd00096">
    <property type="entry name" value="Ig"/>
    <property type="match status" value="1"/>
</dbReference>
<keyword evidence="1" id="KW-0677">Repeat</keyword>
<dbReference type="PANTHER" id="PTHR10075">
    <property type="entry name" value="BASIGIN RELATED"/>
    <property type="match status" value="1"/>
</dbReference>
<evidence type="ECO:0000256" key="3">
    <source>
        <dbReference type="ARBA" id="ARBA00023319"/>
    </source>
</evidence>
<dbReference type="PANTHER" id="PTHR10075:SF14">
    <property type="entry name" value="CELL ADHESION MOLECULE DSCAM2-RELATED"/>
    <property type="match status" value="1"/>
</dbReference>
<feature type="region of interest" description="Disordered" evidence="4">
    <location>
        <begin position="601"/>
        <end position="636"/>
    </location>
</feature>
<feature type="transmembrane region" description="Helical" evidence="5">
    <location>
        <begin position="643"/>
        <end position="665"/>
    </location>
</feature>
<dbReference type="Pfam" id="PF07679">
    <property type="entry name" value="I-set"/>
    <property type="match status" value="1"/>
</dbReference>
<evidence type="ECO:0000313" key="8">
    <source>
        <dbReference type="EMBL" id="PVD27725.1"/>
    </source>
</evidence>
<feature type="domain" description="Ig-like" evidence="6">
    <location>
        <begin position="296"/>
        <end position="385"/>
    </location>
</feature>
<dbReference type="InterPro" id="IPR013783">
    <property type="entry name" value="Ig-like_fold"/>
</dbReference>
<name>A0A2T7P2R8_POMCA</name>
<dbReference type="SMART" id="SM00060">
    <property type="entry name" value="FN3"/>
    <property type="match status" value="2"/>
</dbReference>
<dbReference type="GO" id="GO:0098632">
    <property type="term" value="F:cell-cell adhesion mediator activity"/>
    <property type="evidence" value="ECO:0007669"/>
    <property type="project" value="TreeGrafter"/>
</dbReference>
<dbReference type="InterPro" id="IPR003961">
    <property type="entry name" value="FN3_dom"/>
</dbReference>
<dbReference type="InterPro" id="IPR007110">
    <property type="entry name" value="Ig-like_dom"/>
</dbReference>
<dbReference type="Pfam" id="PF00047">
    <property type="entry name" value="ig"/>
    <property type="match status" value="1"/>
</dbReference>
<dbReference type="CDD" id="cd00063">
    <property type="entry name" value="FN3"/>
    <property type="match status" value="2"/>
</dbReference>
<dbReference type="InterPro" id="IPR013151">
    <property type="entry name" value="Immunoglobulin_dom"/>
</dbReference>
<feature type="domain" description="Fibronectin type-III" evidence="7">
    <location>
        <begin position="508"/>
        <end position="605"/>
    </location>
</feature>
<dbReference type="InterPro" id="IPR003598">
    <property type="entry name" value="Ig_sub2"/>
</dbReference>
<feature type="region of interest" description="Disordered" evidence="4">
    <location>
        <begin position="890"/>
        <end position="971"/>
    </location>
</feature>
<comment type="caution">
    <text evidence="8">The sequence shown here is derived from an EMBL/GenBank/DDBJ whole genome shotgun (WGS) entry which is preliminary data.</text>
</comment>
<keyword evidence="2" id="KW-1015">Disulfide bond</keyword>